<dbReference type="RefSeq" id="WP_171420949.1">
    <property type="nucleotide sequence ID" value="NZ_JABFJW010000372.1"/>
</dbReference>
<keyword evidence="9" id="KW-0378">Hydrolase</keyword>
<evidence type="ECO:0000256" key="6">
    <source>
        <dbReference type="ARBA" id="ARBA00022989"/>
    </source>
</evidence>
<dbReference type="EMBL" id="JABFJW010000372">
    <property type="protein sequence ID" value="NOK13800.1"/>
    <property type="molecule type" value="Genomic_DNA"/>
</dbReference>
<dbReference type="Gene3D" id="1.20.120.1220">
    <property type="match status" value="1"/>
</dbReference>
<feature type="domain" description="Prepilin peptidase A24 N-terminal" evidence="13">
    <location>
        <begin position="20"/>
        <end position="102"/>
    </location>
</feature>
<dbReference type="GO" id="GO:0008168">
    <property type="term" value="F:methyltransferase activity"/>
    <property type="evidence" value="ECO:0007669"/>
    <property type="project" value="UniProtKB-KW"/>
</dbReference>
<keyword evidence="4" id="KW-0997">Cell inner membrane</keyword>
<dbReference type="Pfam" id="PF01478">
    <property type="entry name" value="Peptidase_A24"/>
    <property type="match status" value="1"/>
</dbReference>
<dbReference type="InterPro" id="IPR014032">
    <property type="entry name" value="Peptidase_A24A_bac"/>
</dbReference>
<evidence type="ECO:0000256" key="5">
    <source>
        <dbReference type="ARBA" id="ARBA00022692"/>
    </source>
</evidence>
<comment type="caution">
    <text evidence="14">The sequence shown here is derived from an EMBL/GenBank/DDBJ whole genome shotgun (WGS) entry which is preliminary data.</text>
</comment>
<reference evidence="14 15" key="1">
    <citation type="submission" date="2020-05" db="EMBL/GenBank/DDBJ databases">
        <authorList>
            <person name="Whitworth D."/>
        </authorList>
    </citation>
    <scope>NUCLEOTIDE SEQUENCE [LARGE SCALE GENOMIC DNA]</scope>
    <source>
        <strain evidence="14 15">CA046A</strain>
    </source>
</reference>
<evidence type="ECO:0000256" key="1">
    <source>
        <dbReference type="ARBA" id="ARBA00004429"/>
    </source>
</evidence>
<dbReference type="InterPro" id="IPR010627">
    <property type="entry name" value="Prepilin_pept_A24_N"/>
</dbReference>
<feature type="domain" description="Prepilin type IV endopeptidase peptidase" evidence="12">
    <location>
        <begin position="113"/>
        <end position="222"/>
    </location>
</feature>
<feature type="compositionally biased region" description="Low complexity" evidence="10">
    <location>
        <begin position="268"/>
        <end position="277"/>
    </location>
</feature>
<keyword evidence="6 11" id="KW-1133">Transmembrane helix</keyword>
<evidence type="ECO:0000256" key="7">
    <source>
        <dbReference type="ARBA" id="ARBA00023136"/>
    </source>
</evidence>
<feature type="transmembrane region" description="Helical" evidence="11">
    <location>
        <begin position="81"/>
        <end position="99"/>
    </location>
</feature>
<dbReference type="PANTHER" id="PTHR30487">
    <property type="entry name" value="TYPE 4 PREPILIN-LIKE PROTEINS LEADER PEPTIDE-PROCESSING ENZYME"/>
    <property type="match status" value="1"/>
</dbReference>
<evidence type="ECO:0000256" key="3">
    <source>
        <dbReference type="ARBA" id="ARBA00022475"/>
    </source>
</evidence>
<dbReference type="Pfam" id="PF06750">
    <property type="entry name" value="A24_N_bact"/>
    <property type="match status" value="1"/>
</dbReference>
<evidence type="ECO:0000256" key="4">
    <source>
        <dbReference type="ARBA" id="ARBA00022519"/>
    </source>
</evidence>
<comment type="function">
    <text evidence="9">Plays an essential role in type IV pili and type II pseudopili formation by proteolytically removing the leader sequence from substrate proteins and subsequently monomethylating the alpha-amino group of the newly exposed N-terminal phenylalanine.</text>
</comment>
<evidence type="ECO:0000259" key="13">
    <source>
        <dbReference type="Pfam" id="PF06750"/>
    </source>
</evidence>
<evidence type="ECO:0000256" key="8">
    <source>
        <dbReference type="RuleBase" id="RU003793"/>
    </source>
</evidence>
<evidence type="ECO:0000256" key="10">
    <source>
        <dbReference type="SAM" id="MobiDB-lite"/>
    </source>
</evidence>
<evidence type="ECO:0000259" key="12">
    <source>
        <dbReference type="Pfam" id="PF01478"/>
    </source>
</evidence>
<evidence type="ECO:0000256" key="2">
    <source>
        <dbReference type="ARBA" id="ARBA00005801"/>
    </source>
</evidence>
<keyword evidence="9" id="KW-0489">Methyltransferase</keyword>
<dbReference type="GO" id="GO:0005886">
    <property type="term" value="C:plasma membrane"/>
    <property type="evidence" value="ECO:0007669"/>
    <property type="project" value="UniProtKB-SubCell"/>
</dbReference>
<evidence type="ECO:0000256" key="11">
    <source>
        <dbReference type="SAM" id="Phobius"/>
    </source>
</evidence>
<keyword evidence="9" id="KW-0511">Multifunctional enzyme</keyword>
<dbReference type="GO" id="GO:0006465">
    <property type="term" value="P:signal peptide processing"/>
    <property type="evidence" value="ECO:0007669"/>
    <property type="project" value="TreeGrafter"/>
</dbReference>
<dbReference type="AlphaFoldDB" id="A0A7Y4JZA0"/>
<dbReference type="PRINTS" id="PR00864">
    <property type="entry name" value="PREPILNPTASE"/>
</dbReference>
<dbReference type="InterPro" id="IPR000045">
    <property type="entry name" value="Prepilin_IV_endopep_pep"/>
</dbReference>
<feature type="region of interest" description="Disordered" evidence="10">
    <location>
        <begin position="233"/>
        <end position="293"/>
    </location>
</feature>
<keyword evidence="5 9" id="KW-0812">Transmembrane</keyword>
<dbReference type="GO" id="GO:0004190">
    <property type="term" value="F:aspartic-type endopeptidase activity"/>
    <property type="evidence" value="ECO:0007669"/>
    <property type="project" value="UniProtKB-EC"/>
</dbReference>
<keyword evidence="9" id="KW-0808">Transferase</keyword>
<feature type="transmembrane region" description="Helical" evidence="11">
    <location>
        <begin position="155"/>
        <end position="173"/>
    </location>
</feature>
<feature type="transmembrane region" description="Helical" evidence="11">
    <location>
        <begin position="131"/>
        <end position="149"/>
    </location>
</feature>
<sequence length="375" mass="40103">MTFTYAPGWAEPLFILFLFILGLCIGSFLNVVIARVPEGLSIVRPGSRCPKCGHVLSWYENIPVLSWLGLRGRCRGCGMPISPRYVLVELLTGLLFLACLKRFDWTYALVPALVLVFLLVPLTFIDLEHWILPFSLTLPGIAAGVLLAIPQGSEAVARAGLGAAVGFLGFRLMEYVGWRAFKREALGGGDKFLVALLGAFLGWHSLLGILFFSSLQGSIVGVALLALTGRAGPRGAPQQSAGEPGAAAPPPEEAVSGGAAPPHPPQGPEADAALTPAPEAPAEEEAPDPTMTWDFTKPGLPLWKRVVLVPWCLLFQPIPDAELDEAGEEEEWVPGPTNIPFGPWLALAGLEVMLLGPWLMRVLPVEVALMLGGTR</sequence>
<dbReference type="EC" id="2.1.1.-" evidence="9"/>
<feature type="transmembrane region" description="Helical" evidence="11">
    <location>
        <begin position="105"/>
        <end position="124"/>
    </location>
</feature>
<feature type="compositionally biased region" description="Low complexity" evidence="10">
    <location>
        <begin position="235"/>
        <end position="246"/>
    </location>
</feature>
<comment type="similarity">
    <text evidence="2 8">Belongs to the peptidase A24 family.</text>
</comment>
<protein>
    <recommendedName>
        <fullName evidence="9">Prepilin leader peptidase/N-methyltransferase</fullName>
        <ecNumber evidence="9">2.1.1.-</ecNumber>
        <ecNumber evidence="9">3.4.23.43</ecNumber>
    </recommendedName>
</protein>
<evidence type="ECO:0000313" key="14">
    <source>
        <dbReference type="EMBL" id="NOK13800.1"/>
    </source>
</evidence>
<gene>
    <name evidence="14" type="ORF">HNS30_32615</name>
</gene>
<evidence type="ECO:0000256" key="9">
    <source>
        <dbReference type="RuleBase" id="RU003794"/>
    </source>
</evidence>
<evidence type="ECO:0000313" key="15">
    <source>
        <dbReference type="Proteomes" id="UP000528460"/>
    </source>
</evidence>
<dbReference type="InterPro" id="IPR050882">
    <property type="entry name" value="Prepilin_peptidase/N-MTase"/>
</dbReference>
<keyword evidence="9" id="KW-0645">Protease</keyword>
<keyword evidence="3" id="KW-1003">Cell membrane</keyword>
<accession>A0A7Y4JZA0</accession>
<dbReference type="PANTHER" id="PTHR30487:SF0">
    <property type="entry name" value="PREPILIN LEADER PEPTIDASE_N-METHYLTRANSFERASE-RELATED"/>
    <property type="match status" value="1"/>
</dbReference>
<keyword evidence="7 11" id="KW-0472">Membrane</keyword>
<comment type="subcellular location">
    <subcellularLocation>
        <location evidence="1">Cell inner membrane</location>
        <topology evidence="1">Multi-pass membrane protein</topology>
    </subcellularLocation>
    <subcellularLocation>
        <location evidence="9">Cell membrane</location>
        <topology evidence="9">Multi-pass membrane protein</topology>
    </subcellularLocation>
</comment>
<comment type="catalytic activity">
    <reaction evidence="9">
        <text>Typically cleaves a -Gly-|-Phe- bond to release an N-terminal, basic peptide of 5-8 residues from type IV prepilin, and then N-methylates the new N-terminal amino group, the methyl donor being S-adenosyl-L-methionine.</text>
        <dbReference type="EC" id="3.4.23.43"/>
    </reaction>
</comment>
<dbReference type="GO" id="GO:0032259">
    <property type="term" value="P:methylation"/>
    <property type="evidence" value="ECO:0007669"/>
    <property type="project" value="UniProtKB-KW"/>
</dbReference>
<dbReference type="EC" id="3.4.23.43" evidence="9"/>
<proteinExistence type="inferred from homology"/>
<name>A0A7Y4JZA0_9BACT</name>
<dbReference type="Proteomes" id="UP000528460">
    <property type="component" value="Unassembled WGS sequence"/>
</dbReference>
<organism evidence="14 15">
    <name type="scientific">Corallococcus exercitus</name>
    <dbReference type="NCBI Taxonomy" id="2316736"/>
    <lineage>
        <taxon>Bacteria</taxon>
        <taxon>Pseudomonadati</taxon>
        <taxon>Myxococcota</taxon>
        <taxon>Myxococcia</taxon>
        <taxon>Myxococcales</taxon>
        <taxon>Cystobacterineae</taxon>
        <taxon>Myxococcaceae</taxon>
        <taxon>Corallococcus</taxon>
    </lineage>
</organism>
<feature type="transmembrane region" description="Helical" evidence="11">
    <location>
        <begin position="12"/>
        <end position="34"/>
    </location>
</feature>